<evidence type="ECO:0000256" key="1">
    <source>
        <dbReference type="SAM" id="MobiDB-lite"/>
    </source>
</evidence>
<proteinExistence type="predicted"/>
<dbReference type="RefSeq" id="WP_205374321.1">
    <property type="nucleotide sequence ID" value="NZ_JAFEJA010000001.1"/>
</dbReference>
<sequence length="81" mass="8472">MRTIRTVLAATTAAGAVAAFVTWPAFADTGGGAIAVVAVVWLLFELRGLRRERERARAEALPDDAPDPGPGEWGPVADALD</sequence>
<feature type="region of interest" description="Disordered" evidence="1">
    <location>
        <begin position="55"/>
        <end position="81"/>
    </location>
</feature>
<dbReference type="EMBL" id="JAFEJA010000001">
    <property type="protein sequence ID" value="MBM9620315.1"/>
    <property type="molecule type" value="Genomic_DNA"/>
</dbReference>
<accession>A0ABS2US17</accession>
<comment type="caution">
    <text evidence="4">The sequence shown here is derived from an EMBL/GenBank/DDBJ whole genome shotgun (WGS) entry which is preliminary data.</text>
</comment>
<evidence type="ECO:0000313" key="5">
    <source>
        <dbReference type="Proteomes" id="UP000664109"/>
    </source>
</evidence>
<evidence type="ECO:0000313" key="4">
    <source>
        <dbReference type="EMBL" id="MBM9620315.1"/>
    </source>
</evidence>
<name>A0ABS2US17_9ACTN</name>
<keyword evidence="2" id="KW-0812">Transmembrane</keyword>
<feature type="chain" id="PRO_5045558754" evidence="3">
    <location>
        <begin position="28"/>
        <end position="81"/>
    </location>
</feature>
<feature type="transmembrane region" description="Helical" evidence="2">
    <location>
        <begin position="29"/>
        <end position="46"/>
    </location>
</feature>
<keyword evidence="5" id="KW-1185">Reference proteome</keyword>
<evidence type="ECO:0000256" key="2">
    <source>
        <dbReference type="SAM" id="Phobius"/>
    </source>
</evidence>
<evidence type="ECO:0000256" key="3">
    <source>
        <dbReference type="SAM" id="SignalP"/>
    </source>
</evidence>
<feature type="signal peptide" evidence="3">
    <location>
        <begin position="1"/>
        <end position="27"/>
    </location>
</feature>
<organism evidence="4 5">
    <name type="scientific">Streptomyces zhihengii</name>
    <dbReference type="NCBI Taxonomy" id="1818004"/>
    <lineage>
        <taxon>Bacteria</taxon>
        <taxon>Bacillati</taxon>
        <taxon>Actinomycetota</taxon>
        <taxon>Actinomycetes</taxon>
        <taxon>Kitasatosporales</taxon>
        <taxon>Streptomycetaceae</taxon>
        <taxon>Streptomyces</taxon>
    </lineage>
</organism>
<keyword evidence="2" id="KW-0472">Membrane</keyword>
<gene>
    <name evidence="4" type="ORF">JE024_16525</name>
</gene>
<keyword evidence="2" id="KW-1133">Transmembrane helix</keyword>
<dbReference type="Proteomes" id="UP000664109">
    <property type="component" value="Unassembled WGS sequence"/>
</dbReference>
<reference evidence="4 5" key="1">
    <citation type="journal article" date="2016" name="Arch. Microbiol.">
        <title>Streptomyces zhihengii sp. nov., isolated from rhizospheric soil of Psammosilene tunicoides.</title>
        <authorList>
            <person name="Huang M.J."/>
            <person name="Fei J.J."/>
            <person name="Salam N."/>
            <person name="Kim C.J."/>
            <person name="Hozzein W.N."/>
            <person name="Xiao M."/>
            <person name="Huang H.Q."/>
            <person name="Li W.J."/>
        </authorList>
    </citation>
    <scope>NUCLEOTIDE SEQUENCE [LARGE SCALE GENOMIC DNA]</scope>
    <source>
        <strain evidence="4 5">YIM T102</strain>
    </source>
</reference>
<protein>
    <submittedName>
        <fullName evidence="4">Uncharacterized protein</fullName>
    </submittedName>
</protein>
<keyword evidence="3" id="KW-0732">Signal</keyword>